<evidence type="ECO:0000313" key="2">
    <source>
        <dbReference type="EMBL" id="KAJ7304730.1"/>
    </source>
</evidence>
<dbReference type="AlphaFoldDB" id="A0AAD6Z298"/>
<reference evidence="2" key="1">
    <citation type="submission" date="2023-03" db="EMBL/GenBank/DDBJ databases">
        <title>Massive genome expansion in bonnet fungi (Mycena s.s.) driven by repeated elements and novel gene families across ecological guilds.</title>
        <authorList>
            <consortium name="Lawrence Berkeley National Laboratory"/>
            <person name="Harder C.B."/>
            <person name="Miyauchi S."/>
            <person name="Viragh M."/>
            <person name="Kuo A."/>
            <person name="Thoen E."/>
            <person name="Andreopoulos B."/>
            <person name="Lu D."/>
            <person name="Skrede I."/>
            <person name="Drula E."/>
            <person name="Henrissat B."/>
            <person name="Morin E."/>
            <person name="Kohler A."/>
            <person name="Barry K."/>
            <person name="LaButti K."/>
            <person name="Morin E."/>
            <person name="Salamov A."/>
            <person name="Lipzen A."/>
            <person name="Mereny Z."/>
            <person name="Hegedus B."/>
            <person name="Baldrian P."/>
            <person name="Stursova M."/>
            <person name="Weitz H."/>
            <person name="Taylor A."/>
            <person name="Grigoriev I.V."/>
            <person name="Nagy L.G."/>
            <person name="Martin F."/>
            <person name="Kauserud H."/>
        </authorList>
    </citation>
    <scope>NUCLEOTIDE SEQUENCE</scope>
    <source>
        <strain evidence="2">CBHHK002</strain>
    </source>
</reference>
<protein>
    <submittedName>
        <fullName evidence="2">Uncharacterized protein</fullName>
    </submittedName>
</protein>
<feature type="compositionally biased region" description="Basic and acidic residues" evidence="1">
    <location>
        <begin position="175"/>
        <end position="202"/>
    </location>
</feature>
<sequence length="335" mass="37413">MVAQRVRNEKSTPAVILMQRDTAVSIFEAERRQKQKPQSNTHQTLVAAQKDQHRGAGRNWRGIGIQLTQYTADAIDVLAREFGAESKGSGQNRESGATEQGQERTFLQHTPENHISDVDPQRYRNSAPSTKDGGKEHGAPAQTTASWSMLYRRCGRACNPWNHSVRVDPIYVEKDPPSETTRHRATDLFVRASKDDSKDKNQKPTRAPVLEPANRSATQLARHHDFGRQEPMRNPYGAHCESETPSVGIRQAQTHQTRGIWMNWASAEQQRDGGGRRKQARTGSTSPKAEKHWKPLSSCLKDSQGSQTLGGPLKGPIATFLNSQGLARCSRPRWV</sequence>
<feature type="region of interest" description="Disordered" evidence="1">
    <location>
        <begin position="267"/>
        <end position="296"/>
    </location>
</feature>
<evidence type="ECO:0000313" key="3">
    <source>
        <dbReference type="Proteomes" id="UP001218218"/>
    </source>
</evidence>
<feature type="region of interest" description="Disordered" evidence="1">
    <location>
        <begin position="175"/>
        <end position="209"/>
    </location>
</feature>
<dbReference type="EMBL" id="JARIHO010000099">
    <property type="protein sequence ID" value="KAJ7304730.1"/>
    <property type="molecule type" value="Genomic_DNA"/>
</dbReference>
<keyword evidence="3" id="KW-1185">Reference proteome</keyword>
<evidence type="ECO:0000256" key="1">
    <source>
        <dbReference type="SAM" id="MobiDB-lite"/>
    </source>
</evidence>
<feature type="compositionally biased region" description="Polar residues" evidence="1">
    <location>
        <begin position="36"/>
        <end position="46"/>
    </location>
</feature>
<feature type="region of interest" description="Disordered" evidence="1">
    <location>
        <begin position="109"/>
        <end position="141"/>
    </location>
</feature>
<comment type="caution">
    <text evidence="2">The sequence shown here is derived from an EMBL/GenBank/DDBJ whole genome shotgun (WGS) entry which is preliminary data.</text>
</comment>
<gene>
    <name evidence="2" type="ORF">DFH08DRAFT_825300</name>
</gene>
<feature type="region of interest" description="Disordered" evidence="1">
    <location>
        <begin position="31"/>
        <end position="57"/>
    </location>
</feature>
<accession>A0AAD6Z298</accession>
<proteinExistence type="predicted"/>
<name>A0AAD6Z298_9AGAR</name>
<dbReference type="Proteomes" id="UP001218218">
    <property type="component" value="Unassembled WGS sequence"/>
</dbReference>
<organism evidence="2 3">
    <name type="scientific">Mycena albidolilacea</name>
    <dbReference type="NCBI Taxonomy" id="1033008"/>
    <lineage>
        <taxon>Eukaryota</taxon>
        <taxon>Fungi</taxon>
        <taxon>Dikarya</taxon>
        <taxon>Basidiomycota</taxon>
        <taxon>Agaricomycotina</taxon>
        <taxon>Agaricomycetes</taxon>
        <taxon>Agaricomycetidae</taxon>
        <taxon>Agaricales</taxon>
        <taxon>Marasmiineae</taxon>
        <taxon>Mycenaceae</taxon>
        <taxon>Mycena</taxon>
    </lineage>
</organism>
<feature type="compositionally biased region" description="Basic and acidic residues" evidence="1">
    <location>
        <begin position="111"/>
        <end position="122"/>
    </location>
</feature>